<dbReference type="InterPro" id="IPR018550">
    <property type="entry name" value="Lipid-A_deacylase-rel"/>
</dbReference>
<dbReference type="Pfam" id="PF09411">
    <property type="entry name" value="PagL"/>
    <property type="match status" value="1"/>
</dbReference>
<organism evidence="1 2">
    <name type="scientific">Litorivivens lipolytica</name>
    <dbReference type="NCBI Taxonomy" id="1524264"/>
    <lineage>
        <taxon>Bacteria</taxon>
        <taxon>Pseudomonadati</taxon>
        <taxon>Pseudomonadota</taxon>
        <taxon>Gammaproteobacteria</taxon>
        <taxon>Litorivivens</taxon>
    </lineage>
</organism>
<gene>
    <name evidence="1" type="ORF">FHR99_003103</name>
</gene>
<accession>A0A7W4Z6S4</accession>
<sequence length="170" mass="19505">MAQRPTRLQYLKQHHREPKSIADIEPLLHDSYLSVNAGFVGIFNRFSETLRYGMEYRWKPLTRFQLRPAAGVISAENDASYVFLGVRRDFFVSGHWLFTGSFDAGYFEERDELNLGLELEFRSGLEVAYQFDNRYRIGVALYHLSNGGFGERNPGTESVVLSLTAPITSR</sequence>
<proteinExistence type="predicted"/>
<dbReference type="EMBL" id="JACHWY010000003">
    <property type="protein sequence ID" value="MBB3048829.1"/>
    <property type="molecule type" value="Genomic_DNA"/>
</dbReference>
<keyword evidence="2" id="KW-1185">Reference proteome</keyword>
<evidence type="ECO:0008006" key="3">
    <source>
        <dbReference type="Google" id="ProtNLM"/>
    </source>
</evidence>
<dbReference type="RefSeq" id="WP_343067632.1">
    <property type="nucleotide sequence ID" value="NZ_JACHWY010000003.1"/>
</dbReference>
<reference evidence="1 2" key="1">
    <citation type="submission" date="2020-08" db="EMBL/GenBank/DDBJ databases">
        <title>Genomic Encyclopedia of Type Strains, Phase III (KMG-III): the genomes of soil and plant-associated and newly described type strains.</title>
        <authorList>
            <person name="Whitman W."/>
        </authorList>
    </citation>
    <scope>NUCLEOTIDE SEQUENCE [LARGE SCALE GENOMIC DNA]</scope>
    <source>
        <strain evidence="1 2">CECT 8654</strain>
    </source>
</reference>
<dbReference type="Proteomes" id="UP000537130">
    <property type="component" value="Unassembled WGS sequence"/>
</dbReference>
<evidence type="ECO:0000313" key="2">
    <source>
        <dbReference type="Proteomes" id="UP000537130"/>
    </source>
</evidence>
<dbReference type="Gene3D" id="2.40.160.20">
    <property type="match status" value="1"/>
</dbReference>
<name>A0A7W4Z6S4_9GAMM</name>
<dbReference type="AlphaFoldDB" id="A0A7W4Z6S4"/>
<comment type="caution">
    <text evidence="1">The sequence shown here is derived from an EMBL/GenBank/DDBJ whole genome shotgun (WGS) entry which is preliminary data.</text>
</comment>
<evidence type="ECO:0000313" key="1">
    <source>
        <dbReference type="EMBL" id="MBB3048829.1"/>
    </source>
</evidence>
<protein>
    <recommendedName>
        <fullName evidence="3">Lipid A 3-O-deacylase (PagL)</fullName>
    </recommendedName>
</protein>